<feature type="region of interest" description="Disordered" evidence="10">
    <location>
        <begin position="32"/>
        <end position="59"/>
    </location>
</feature>
<keyword evidence="4 8" id="KW-0812">Transmembrane</keyword>
<dbReference type="Pfam" id="PF00153">
    <property type="entry name" value="Mito_carr"/>
    <property type="match status" value="3"/>
</dbReference>
<comment type="similarity">
    <text evidence="2 9">Belongs to the mitochondrial carrier (TC 2.A.29) family.</text>
</comment>
<evidence type="ECO:0000256" key="5">
    <source>
        <dbReference type="ARBA" id="ARBA00022737"/>
    </source>
</evidence>
<evidence type="ECO:0000256" key="3">
    <source>
        <dbReference type="ARBA" id="ARBA00022448"/>
    </source>
</evidence>
<dbReference type="PANTHER" id="PTHR45667">
    <property type="entry name" value="S-ADENOSYLMETHIONINE MITOCHONDRIAL CARRIER PROTEIN"/>
    <property type="match status" value="1"/>
</dbReference>
<dbReference type="InterPro" id="IPR002067">
    <property type="entry name" value="MCP"/>
</dbReference>
<comment type="subcellular location">
    <subcellularLocation>
        <location evidence="1">Membrane</location>
        <topology evidence="1">Multi-pass membrane protein</topology>
    </subcellularLocation>
</comment>
<dbReference type="GO" id="GO:0055085">
    <property type="term" value="P:transmembrane transport"/>
    <property type="evidence" value="ECO:0007669"/>
    <property type="project" value="InterPro"/>
</dbReference>
<sequence length="403" mass="42930">MVPSIHDSTLELEGAQGRRGFRWAKLNPLSLIGSRRERRQNRQKNGQPQDTNSGRPRRLRNAGFSTISLAGVSFAAASPAEGSGSPKSSPQPVMELAGRPTTAKEAAAVVVEVPPPKWRLVAADLAAGATAGASVEAALYPIDTIKTRLQMMKEGGGIKALLAGAGGQALYAGIWGNLAGVIPASAIFFAVYEPLKKHAEGWSPENKNVVGPLVAGAGAGIAASIVRVPTEVIKQRMQMGEFKTAVSAIGSILSKEGVRGMYAGYGSFLLRDLPFDAIEFFAYEQLKHAHRAFSKREPTSMEISVMGAGSGAITGLATTPLDVLKTRLMTQGSKREYKGIVDCATKIMKEEGVGGFLRGWQPRVLWIGIGGSVFFTALELSKKLYAPKPQFVEVVAEEPKKKK</sequence>
<reference evidence="11" key="1">
    <citation type="submission" date="2021-01" db="EMBL/GenBank/DDBJ databases">
        <authorList>
            <person name="Corre E."/>
            <person name="Pelletier E."/>
            <person name="Niang G."/>
            <person name="Scheremetjew M."/>
            <person name="Finn R."/>
            <person name="Kale V."/>
            <person name="Holt S."/>
            <person name="Cochrane G."/>
            <person name="Meng A."/>
            <person name="Brown T."/>
            <person name="Cohen L."/>
        </authorList>
    </citation>
    <scope>NUCLEOTIDE SEQUENCE</scope>
    <source>
        <strain evidence="11">PLY429</strain>
    </source>
</reference>
<evidence type="ECO:0000256" key="7">
    <source>
        <dbReference type="ARBA" id="ARBA00023136"/>
    </source>
</evidence>
<feature type="compositionally biased region" description="Low complexity" evidence="10">
    <location>
        <begin position="78"/>
        <end position="90"/>
    </location>
</feature>
<keyword evidence="3 9" id="KW-0813">Transport</keyword>
<dbReference type="InterPro" id="IPR023395">
    <property type="entry name" value="MCP_dom_sf"/>
</dbReference>
<evidence type="ECO:0000313" key="11">
    <source>
        <dbReference type="EMBL" id="CAD9203458.1"/>
    </source>
</evidence>
<organism evidence="11">
    <name type="scientific">Tetraselmis chuii</name>
    <dbReference type="NCBI Taxonomy" id="63592"/>
    <lineage>
        <taxon>Eukaryota</taxon>
        <taxon>Viridiplantae</taxon>
        <taxon>Chlorophyta</taxon>
        <taxon>core chlorophytes</taxon>
        <taxon>Chlorodendrophyceae</taxon>
        <taxon>Chlorodendrales</taxon>
        <taxon>Chlorodendraceae</taxon>
        <taxon>Tetraselmis</taxon>
    </lineage>
</organism>
<name>A0A7S1SQE6_9CHLO</name>
<keyword evidence="5" id="KW-0677">Repeat</keyword>
<evidence type="ECO:0000256" key="8">
    <source>
        <dbReference type="PROSITE-ProRule" id="PRU00282"/>
    </source>
</evidence>
<dbReference type="SUPFAM" id="SSF103506">
    <property type="entry name" value="Mitochondrial carrier"/>
    <property type="match status" value="1"/>
</dbReference>
<keyword evidence="7 8" id="KW-0472">Membrane</keyword>
<dbReference type="InterPro" id="IPR018108">
    <property type="entry name" value="MCP_transmembrane"/>
</dbReference>
<evidence type="ECO:0000256" key="1">
    <source>
        <dbReference type="ARBA" id="ARBA00004141"/>
    </source>
</evidence>
<evidence type="ECO:0000256" key="4">
    <source>
        <dbReference type="ARBA" id="ARBA00022692"/>
    </source>
</evidence>
<evidence type="ECO:0000256" key="6">
    <source>
        <dbReference type="ARBA" id="ARBA00022989"/>
    </source>
</evidence>
<dbReference type="PRINTS" id="PR00926">
    <property type="entry name" value="MITOCARRIER"/>
</dbReference>
<feature type="region of interest" description="Disordered" evidence="10">
    <location>
        <begin position="78"/>
        <end position="99"/>
    </location>
</feature>
<dbReference type="PROSITE" id="PS50920">
    <property type="entry name" value="SOLCAR"/>
    <property type="match status" value="3"/>
</dbReference>
<protein>
    <submittedName>
        <fullName evidence="11">Uncharacterized protein</fullName>
    </submittedName>
</protein>
<feature type="repeat" description="Solcar" evidence="8">
    <location>
        <begin position="119"/>
        <end position="198"/>
    </location>
</feature>
<keyword evidence="6" id="KW-1133">Transmembrane helix</keyword>
<evidence type="ECO:0000256" key="10">
    <source>
        <dbReference type="SAM" id="MobiDB-lite"/>
    </source>
</evidence>
<feature type="repeat" description="Solcar" evidence="8">
    <location>
        <begin position="298"/>
        <end position="384"/>
    </location>
</feature>
<evidence type="ECO:0000256" key="2">
    <source>
        <dbReference type="ARBA" id="ARBA00006375"/>
    </source>
</evidence>
<proteinExistence type="inferred from homology"/>
<evidence type="ECO:0000256" key="9">
    <source>
        <dbReference type="RuleBase" id="RU000488"/>
    </source>
</evidence>
<feature type="compositionally biased region" description="Polar residues" evidence="10">
    <location>
        <begin position="43"/>
        <end position="54"/>
    </location>
</feature>
<accession>A0A7S1SQE6</accession>
<dbReference type="AlphaFoldDB" id="A0A7S1SQE6"/>
<feature type="repeat" description="Solcar" evidence="8">
    <location>
        <begin position="207"/>
        <end position="289"/>
    </location>
</feature>
<gene>
    <name evidence="11" type="ORF">TCHU04912_LOCUS5693</name>
</gene>
<dbReference type="GO" id="GO:0016020">
    <property type="term" value="C:membrane"/>
    <property type="evidence" value="ECO:0007669"/>
    <property type="project" value="UniProtKB-SubCell"/>
</dbReference>
<dbReference type="Gene3D" id="1.50.40.10">
    <property type="entry name" value="Mitochondrial carrier domain"/>
    <property type="match status" value="1"/>
</dbReference>
<dbReference type="EMBL" id="HBGG01011220">
    <property type="protein sequence ID" value="CAD9203458.1"/>
    <property type="molecule type" value="Transcribed_RNA"/>
</dbReference>